<evidence type="ECO:0000256" key="1">
    <source>
        <dbReference type="ARBA" id="ARBA00004651"/>
    </source>
</evidence>
<keyword evidence="4 6" id="KW-0472">Membrane</keyword>
<feature type="compositionally biased region" description="Basic and acidic residues" evidence="5">
    <location>
        <begin position="65"/>
        <end position="79"/>
    </location>
</feature>
<feature type="compositionally biased region" description="Basic residues" evidence="5">
    <location>
        <begin position="25"/>
        <end position="38"/>
    </location>
</feature>
<dbReference type="GO" id="GO:0000287">
    <property type="term" value="F:magnesium ion binding"/>
    <property type="evidence" value="ECO:0007669"/>
    <property type="project" value="TreeGrafter"/>
</dbReference>
<feature type="region of interest" description="Disordered" evidence="5">
    <location>
        <begin position="622"/>
        <end position="645"/>
    </location>
</feature>
<accession>A0A9Q9ANS2</accession>
<feature type="region of interest" description="Disordered" evidence="5">
    <location>
        <begin position="155"/>
        <end position="262"/>
    </location>
</feature>
<dbReference type="PANTHER" id="PTHR46494:SF1">
    <property type="entry name" value="CORA FAMILY METAL ION TRANSPORTER (EUROFUNG)"/>
    <property type="match status" value="1"/>
</dbReference>
<dbReference type="InterPro" id="IPR002523">
    <property type="entry name" value="MgTranspt_CorA/ZnTranspt_ZntB"/>
</dbReference>
<feature type="compositionally biased region" description="Basic and acidic residues" evidence="5">
    <location>
        <begin position="215"/>
        <end position="236"/>
    </location>
</feature>
<feature type="compositionally biased region" description="Basic residues" evidence="5">
    <location>
        <begin position="191"/>
        <end position="202"/>
    </location>
</feature>
<dbReference type="EMBL" id="CP099419">
    <property type="protein sequence ID" value="USW50363.1"/>
    <property type="molecule type" value="Genomic_DNA"/>
</dbReference>
<keyword evidence="8" id="KW-1185">Reference proteome</keyword>
<dbReference type="SUPFAM" id="SSF144083">
    <property type="entry name" value="Magnesium transport protein CorA, transmembrane region"/>
    <property type="match status" value="1"/>
</dbReference>
<dbReference type="InterPro" id="IPR045863">
    <property type="entry name" value="CorA_TM1_TM2"/>
</dbReference>
<name>A0A9Q9ANS2_9PEZI</name>
<protein>
    <submittedName>
        <fullName evidence="7">Mg2+ transporter protein, CorA-like/Zinc transport protein ZntB</fullName>
    </submittedName>
</protein>
<dbReference type="AlphaFoldDB" id="A0A9Q9ANS2"/>
<dbReference type="GO" id="GO:0050897">
    <property type="term" value="F:cobalt ion binding"/>
    <property type="evidence" value="ECO:0007669"/>
    <property type="project" value="TreeGrafter"/>
</dbReference>
<evidence type="ECO:0000256" key="3">
    <source>
        <dbReference type="ARBA" id="ARBA00022989"/>
    </source>
</evidence>
<reference evidence="7" key="1">
    <citation type="submission" date="2022-06" db="EMBL/GenBank/DDBJ databases">
        <title>Complete genome sequences of two strains of the flax pathogen Septoria linicola.</title>
        <authorList>
            <person name="Lapalu N."/>
            <person name="Simon A."/>
            <person name="Demenou B."/>
            <person name="Paumier D."/>
            <person name="Guillot M.-P."/>
            <person name="Gout L."/>
            <person name="Valade R."/>
        </authorList>
    </citation>
    <scope>NUCLEOTIDE SEQUENCE</scope>
    <source>
        <strain evidence="7">SE15195</strain>
    </source>
</reference>
<sequence>MRERYDHYYDEGEISDRSDPYCSKPAKRTRVQGNKKRIITSTEDAPKRQKQSITIGPRGRTGQRRYIEPERHQSRDRSIHGTGLRPTYPNIHRKHMDERTLLYYDLPFEVSRDDPDYLIIRKPIDARECEVLFEHTRRMRAAHDVRTEYPASLVRPSLHRFPPPPRINIYDERTIYPRPRTQIREYDRPARRSPSRSKRRRSMSLGIVTSSRAEIASKVKLETNSERVRARSEEARTGNGGAQDSDADEDDDDVESDLGSDDGWNYEFDLSFLPSIHSDDSAEKDTVNGSTNALLLPGHRQDHVRRRGPLLEYHIASTRWTGSTFDDSPFGAHVFTLSSPPTKFQKPMLRWMHLERPMPSFEEFSSTAQEVLEVTAKSRRHVGDVLRKLQRSNEQQRQQGRDMKPFCEADLDIEQRGDQTQQTSSICALSIPFFCHFKKIDSSGSPEHPSRPLVQSHTRMLNETRELAQAVTTLGSTPDNQYLHVSQLWCLLVNDETLVTCSKLPVSQLSKTLSFAETTESSLDTFLRLRAGHSRRWHLPSSIASSLPSFFSIITDQFTNILGSRPEVEMKYHGKSIKFSNWKALVDDIFKTKSEVKLTSGLGYILRSAQSHALQHSKDVAGVQPHNQRQEESNEPATAAAQPLPRDVELPATPLPAVAESIMVFSHSGGRSPKALSKLATNLHQTLCSVQHKIIRQSYSACAELDRSAIESWLDEQDAGDGVKRGSKRSRIAQAMKSQKILTARLAIYISDFFWPKDFDHIATRKFWGALHEVLAGDTFFGNGAVSKSKDREMSRDLLETLTDRIFEFMYSFTTAFAGQEVELYALPEQFFKAWLHVVSTFTIAANIRPKSTYDESWVLPQKQILSAKRALQEGESLLTTRLRKASLEDFEVCSSRGIVALMLDCVTRDIMHGRPDVFQTYSDYCKQLEAKVVAEPLSRSHQETLRALQQEIEAITTVLAHQLEVVTYFESSIRDLDCGERLPELPILRNSRQDLVLRQCKANINSRIDQFEALQGRATELGAWHTSEIDTNKDRQEAAIMVFTIVTIIFLPLSFVSSVFGMNTEDIRDMTQGQWAYWAAAVPLTIIVVGVSLWFAGAFDNNVKSWFTSSTTRSKSGAHGYPTAGISEIKPRLYDEKPMLYPGVRKRTTYPTKHSYV</sequence>
<keyword evidence="3 6" id="KW-1133">Transmembrane helix</keyword>
<keyword evidence="2 6" id="KW-0812">Transmembrane</keyword>
<comment type="subcellular location">
    <subcellularLocation>
        <location evidence="1">Cell membrane</location>
        <topology evidence="1">Multi-pass membrane protein</topology>
    </subcellularLocation>
</comment>
<dbReference type="GO" id="GO:0005886">
    <property type="term" value="C:plasma membrane"/>
    <property type="evidence" value="ECO:0007669"/>
    <property type="project" value="UniProtKB-SubCell"/>
</dbReference>
<evidence type="ECO:0000256" key="6">
    <source>
        <dbReference type="SAM" id="Phobius"/>
    </source>
</evidence>
<feature type="region of interest" description="Disordered" evidence="5">
    <location>
        <begin position="1"/>
        <end position="90"/>
    </location>
</feature>
<organism evidence="7 8">
    <name type="scientific">Septoria linicola</name>
    <dbReference type="NCBI Taxonomy" id="215465"/>
    <lineage>
        <taxon>Eukaryota</taxon>
        <taxon>Fungi</taxon>
        <taxon>Dikarya</taxon>
        <taxon>Ascomycota</taxon>
        <taxon>Pezizomycotina</taxon>
        <taxon>Dothideomycetes</taxon>
        <taxon>Dothideomycetidae</taxon>
        <taxon>Mycosphaerellales</taxon>
        <taxon>Mycosphaerellaceae</taxon>
        <taxon>Septoria</taxon>
    </lineage>
</organism>
<feature type="transmembrane region" description="Helical" evidence="6">
    <location>
        <begin position="1076"/>
        <end position="1097"/>
    </location>
</feature>
<evidence type="ECO:0000313" key="8">
    <source>
        <dbReference type="Proteomes" id="UP001056384"/>
    </source>
</evidence>
<dbReference type="GO" id="GO:0015087">
    <property type="term" value="F:cobalt ion transmembrane transporter activity"/>
    <property type="evidence" value="ECO:0007669"/>
    <property type="project" value="TreeGrafter"/>
</dbReference>
<evidence type="ECO:0000313" key="7">
    <source>
        <dbReference type="EMBL" id="USW50363.1"/>
    </source>
</evidence>
<feature type="compositionally biased region" description="Basic and acidic residues" evidence="5">
    <location>
        <begin position="1"/>
        <end position="19"/>
    </location>
</feature>
<dbReference type="Pfam" id="PF01544">
    <property type="entry name" value="CorA"/>
    <property type="match status" value="1"/>
</dbReference>
<gene>
    <name evidence="7" type="ORF">Slin15195_G036820</name>
</gene>
<dbReference type="Proteomes" id="UP001056384">
    <property type="component" value="Chromosome 2"/>
</dbReference>
<evidence type="ECO:0000256" key="4">
    <source>
        <dbReference type="ARBA" id="ARBA00023136"/>
    </source>
</evidence>
<evidence type="ECO:0000256" key="2">
    <source>
        <dbReference type="ARBA" id="ARBA00022692"/>
    </source>
</evidence>
<feature type="compositionally biased region" description="Acidic residues" evidence="5">
    <location>
        <begin position="245"/>
        <end position="260"/>
    </location>
</feature>
<dbReference type="PANTHER" id="PTHR46494">
    <property type="entry name" value="CORA FAMILY METAL ION TRANSPORTER (EUROFUNG)"/>
    <property type="match status" value="1"/>
</dbReference>
<evidence type="ECO:0000256" key="5">
    <source>
        <dbReference type="SAM" id="MobiDB-lite"/>
    </source>
</evidence>
<proteinExistence type="predicted"/>
<feature type="transmembrane region" description="Helical" evidence="6">
    <location>
        <begin position="1039"/>
        <end position="1064"/>
    </location>
</feature>
<dbReference type="Gene3D" id="1.20.58.340">
    <property type="entry name" value="Magnesium transport protein CorA, transmembrane region"/>
    <property type="match status" value="1"/>
</dbReference>
<dbReference type="GO" id="GO:0015095">
    <property type="term" value="F:magnesium ion transmembrane transporter activity"/>
    <property type="evidence" value="ECO:0007669"/>
    <property type="project" value="TreeGrafter"/>
</dbReference>